<evidence type="ECO:0000256" key="1">
    <source>
        <dbReference type="SAM" id="MobiDB-lite"/>
    </source>
</evidence>
<keyword evidence="5" id="KW-1185">Reference proteome</keyword>
<gene>
    <name evidence="3" type="ORF">ACD591_00035</name>
    <name evidence="2" type="ORF">FOE74_04950</name>
</gene>
<protein>
    <submittedName>
        <fullName evidence="2">Uncharacterized protein</fullName>
    </submittedName>
</protein>
<sequence>MAEGFNLGSLVSNYLIKRKKGLKAKKELREKARKGGLSPKEKARVRGSGSGGSRGKPSPVGNISLILAFSLGEKERRGSVSGLVCRRGFYIICIVRLLLPVC</sequence>
<evidence type="ECO:0000313" key="2">
    <source>
        <dbReference type="EMBL" id="KAA6435303.1"/>
    </source>
</evidence>
<comment type="caution">
    <text evidence="2">The sequence shown here is derived from an EMBL/GenBank/DDBJ whole genome shotgun (WGS) entry which is preliminary data.</text>
</comment>
<reference evidence="3 5" key="3">
    <citation type="submission" date="2024-08" db="EMBL/GenBank/DDBJ databases">
        <authorList>
            <person name="Wei W."/>
        </authorList>
    </citation>
    <scope>NUCLEOTIDE SEQUENCE [LARGE SCALE GENOMIC DNA]</scope>
    <source>
        <strain evidence="3 5">XU2</strain>
    </source>
</reference>
<dbReference type="AlphaFoldDB" id="A0A5M8QKW3"/>
<accession>A0A5M8QKW3</accession>
<evidence type="ECO:0000313" key="3">
    <source>
        <dbReference type="EMBL" id="MFA1769661.1"/>
    </source>
</evidence>
<organism evidence="2 4">
    <name type="scientific">Rufibacter glacialis</name>
    <dbReference type="NCBI Taxonomy" id="1259555"/>
    <lineage>
        <taxon>Bacteria</taxon>
        <taxon>Pseudomonadati</taxon>
        <taxon>Bacteroidota</taxon>
        <taxon>Cytophagia</taxon>
        <taxon>Cytophagales</taxon>
        <taxon>Hymenobacteraceae</taxon>
        <taxon>Rufibacter</taxon>
    </lineage>
</organism>
<dbReference type="Proteomes" id="UP001570846">
    <property type="component" value="Unassembled WGS sequence"/>
</dbReference>
<reference evidence="2 4" key="2">
    <citation type="submission" date="2019-09" db="EMBL/GenBank/DDBJ databases">
        <title>A bacterium isolated from glacier soil.</title>
        <authorList>
            <person name="Liu Q."/>
        </authorList>
    </citation>
    <scope>NUCLEOTIDE SEQUENCE [LARGE SCALE GENOMIC DNA]</scope>
    <source>
        <strain evidence="2 4">MDT1-10-3</strain>
    </source>
</reference>
<dbReference type="EMBL" id="JBGOGF010000001">
    <property type="protein sequence ID" value="MFA1769661.1"/>
    <property type="molecule type" value="Genomic_DNA"/>
</dbReference>
<dbReference type="Proteomes" id="UP000323866">
    <property type="component" value="Unassembled WGS sequence"/>
</dbReference>
<dbReference type="RefSeq" id="WP_149097497.1">
    <property type="nucleotide sequence ID" value="NZ_BMMG01000002.1"/>
</dbReference>
<evidence type="ECO:0000313" key="5">
    <source>
        <dbReference type="Proteomes" id="UP001570846"/>
    </source>
</evidence>
<reference evidence="2 4" key="1">
    <citation type="submission" date="2019-07" db="EMBL/GenBank/DDBJ databases">
        <authorList>
            <person name="Qu J.-H."/>
        </authorList>
    </citation>
    <scope>NUCLEOTIDE SEQUENCE [LARGE SCALE GENOMIC DNA]</scope>
    <source>
        <strain evidence="2 4">MDT1-10-3</strain>
    </source>
</reference>
<dbReference type="EMBL" id="VKKZ01000019">
    <property type="protein sequence ID" value="KAA6435303.1"/>
    <property type="molecule type" value="Genomic_DNA"/>
</dbReference>
<evidence type="ECO:0000313" key="4">
    <source>
        <dbReference type="Proteomes" id="UP000323866"/>
    </source>
</evidence>
<proteinExistence type="predicted"/>
<feature type="region of interest" description="Disordered" evidence="1">
    <location>
        <begin position="28"/>
        <end position="60"/>
    </location>
</feature>
<name>A0A5M8QKW3_9BACT</name>